<dbReference type="InterPro" id="IPR044750">
    <property type="entry name" value="C2_SRC2/BAP"/>
</dbReference>
<dbReference type="Gene3D" id="2.60.40.150">
    <property type="entry name" value="C2 domain"/>
    <property type="match status" value="1"/>
</dbReference>
<dbReference type="GO" id="GO:0006952">
    <property type="term" value="P:defense response"/>
    <property type="evidence" value="ECO:0007669"/>
    <property type="project" value="InterPro"/>
</dbReference>
<protein>
    <recommendedName>
        <fullName evidence="1">C2 domain-containing protein</fullName>
    </recommendedName>
</protein>
<dbReference type="Pfam" id="PF00168">
    <property type="entry name" value="C2"/>
    <property type="match status" value="1"/>
</dbReference>
<dbReference type="PROSITE" id="PS50004">
    <property type="entry name" value="C2"/>
    <property type="match status" value="1"/>
</dbReference>
<dbReference type="SMR" id="A0A067F861"/>
<reference evidence="2 3" key="1">
    <citation type="submission" date="2014-04" db="EMBL/GenBank/DDBJ databases">
        <authorList>
            <consortium name="International Citrus Genome Consortium"/>
            <person name="Gmitter F."/>
            <person name="Chen C."/>
            <person name="Farmerie W."/>
            <person name="Harkins T."/>
            <person name="Desany B."/>
            <person name="Mohiuddin M."/>
            <person name="Kodira C."/>
            <person name="Borodovsky M."/>
            <person name="Lomsadze A."/>
            <person name="Burns P."/>
            <person name="Jenkins J."/>
            <person name="Prochnik S."/>
            <person name="Shu S."/>
            <person name="Chapman J."/>
            <person name="Pitluck S."/>
            <person name="Schmutz J."/>
            <person name="Rokhsar D."/>
        </authorList>
    </citation>
    <scope>NUCLEOTIDE SEQUENCE</scope>
</reference>
<dbReference type="Proteomes" id="UP000027120">
    <property type="component" value="Unassembled WGS sequence"/>
</dbReference>
<dbReference type="PANTHER" id="PTHR32246">
    <property type="entry name" value="INGRESSION PROTEIN FIC1"/>
    <property type="match status" value="1"/>
</dbReference>
<keyword evidence="3" id="KW-1185">Reference proteome</keyword>
<evidence type="ECO:0000259" key="1">
    <source>
        <dbReference type="PROSITE" id="PS50004"/>
    </source>
</evidence>
<organism evidence="2 3">
    <name type="scientific">Citrus sinensis</name>
    <name type="common">Sweet orange</name>
    <name type="synonym">Citrus aurantium var. sinensis</name>
    <dbReference type="NCBI Taxonomy" id="2711"/>
    <lineage>
        <taxon>Eukaryota</taxon>
        <taxon>Viridiplantae</taxon>
        <taxon>Streptophyta</taxon>
        <taxon>Embryophyta</taxon>
        <taxon>Tracheophyta</taxon>
        <taxon>Spermatophyta</taxon>
        <taxon>Magnoliopsida</taxon>
        <taxon>eudicotyledons</taxon>
        <taxon>Gunneridae</taxon>
        <taxon>Pentapetalae</taxon>
        <taxon>rosids</taxon>
        <taxon>malvids</taxon>
        <taxon>Sapindales</taxon>
        <taxon>Rutaceae</taxon>
        <taxon>Aurantioideae</taxon>
        <taxon>Citrus</taxon>
    </lineage>
</organism>
<evidence type="ECO:0000313" key="3">
    <source>
        <dbReference type="Proteomes" id="UP000027120"/>
    </source>
</evidence>
<sequence length="192" mass="21391">MEITILSAQGLKNTSFTLFSSRIRPFVTITTYPPATTSGDKHCHVYRTRVDDHGGVNPTWGDKFYVPTDCNAFFANRYACIYLQLYTKTLISGQTLLGWCQIPVNDIGFPPGGSVRNLSYRLRARDGSRGHGVVNLAIKLEPVVPDTSLDACHVIGIPLICQNRLGVNCEEESRLRNEREVSPTYGLNLTNR</sequence>
<dbReference type="AlphaFoldDB" id="A0A067F861"/>
<dbReference type="PANTHER" id="PTHR32246:SF66">
    <property type="entry name" value="C2 DOMAIN-CONTAINING PROTEIN"/>
    <property type="match status" value="1"/>
</dbReference>
<proteinExistence type="predicted"/>
<dbReference type="SMART" id="SM00239">
    <property type="entry name" value="C2"/>
    <property type="match status" value="1"/>
</dbReference>
<name>A0A067F861_CITSI</name>
<feature type="domain" description="C2" evidence="1">
    <location>
        <begin position="1"/>
        <end position="118"/>
    </location>
</feature>
<dbReference type="InterPro" id="IPR000008">
    <property type="entry name" value="C2_dom"/>
</dbReference>
<dbReference type="CDD" id="cd04051">
    <property type="entry name" value="C2_SRC2_like"/>
    <property type="match status" value="1"/>
</dbReference>
<dbReference type="SUPFAM" id="SSF49562">
    <property type="entry name" value="C2 domain (Calcium/lipid-binding domain, CaLB)"/>
    <property type="match status" value="1"/>
</dbReference>
<dbReference type="EMBL" id="KK784912">
    <property type="protein sequence ID" value="KDO63533.1"/>
    <property type="molecule type" value="Genomic_DNA"/>
</dbReference>
<gene>
    <name evidence="2" type="ORF">CISIN_1g029535mg</name>
</gene>
<accession>A0A067F861</accession>
<evidence type="ECO:0000313" key="2">
    <source>
        <dbReference type="EMBL" id="KDO63533.1"/>
    </source>
</evidence>
<dbReference type="InterPro" id="IPR035892">
    <property type="entry name" value="C2_domain_sf"/>
</dbReference>
<dbReference type="STRING" id="2711.A0A067F861"/>